<sequence length="45" mass="4870">MVELHDLAVRSLATIRRDDPCRTAIAHVEAEVGRFVADVEAAPAP</sequence>
<proteinExistence type="predicted"/>
<keyword evidence="2" id="KW-1185">Reference proteome</keyword>
<comment type="caution">
    <text evidence="1">The sequence shown here is derived from an EMBL/GenBank/DDBJ whole genome shotgun (WGS) entry which is preliminary data.</text>
</comment>
<dbReference type="Proteomes" id="UP000005143">
    <property type="component" value="Unassembled WGS sequence"/>
</dbReference>
<organism evidence="1 2">
    <name type="scientific">Patulibacter medicamentivorans</name>
    <dbReference type="NCBI Taxonomy" id="1097667"/>
    <lineage>
        <taxon>Bacteria</taxon>
        <taxon>Bacillati</taxon>
        <taxon>Actinomycetota</taxon>
        <taxon>Thermoleophilia</taxon>
        <taxon>Solirubrobacterales</taxon>
        <taxon>Patulibacteraceae</taxon>
        <taxon>Patulibacter</taxon>
    </lineage>
</organism>
<dbReference type="EMBL" id="AGUD01000299">
    <property type="protein sequence ID" value="EHN09197.1"/>
    <property type="molecule type" value="Genomic_DNA"/>
</dbReference>
<accession>H0EAX9</accession>
<gene>
    <name evidence="1" type="ORF">PAI11_40040</name>
</gene>
<dbReference type="AlphaFoldDB" id="H0EAX9"/>
<name>H0EAX9_9ACTN</name>
<protein>
    <submittedName>
        <fullName evidence="1">Uncharacterized protein</fullName>
    </submittedName>
</protein>
<reference evidence="1 2" key="1">
    <citation type="journal article" date="2013" name="Biodegradation">
        <title>Quantitative proteomic analysis of ibuprofen-degrading Patulibacter sp. strain I11.</title>
        <authorList>
            <person name="Almeida B."/>
            <person name="Kjeldal H."/>
            <person name="Lolas I."/>
            <person name="Knudsen A.D."/>
            <person name="Carvalho G."/>
            <person name="Nielsen K.L."/>
            <person name="Barreto Crespo M.T."/>
            <person name="Stensballe A."/>
            <person name="Nielsen J.L."/>
        </authorList>
    </citation>
    <scope>NUCLEOTIDE SEQUENCE [LARGE SCALE GENOMIC DNA]</scope>
    <source>
        <strain evidence="1 2">I11</strain>
    </source>
</reference>
<evidence type="ECO:0000313" key="1">
    <source>
        <dbReference type="EMBL" id="EHN09197.1"/>
    </source>
</evidence>
<evidence type="ECO:0000313" key="2">
    <source>
        <dbReference type="Proteomes" id="UP000005143"/>
    </source>
</evidence>